<sequence length="106" mass="11393">GRARPRADGARDGARARAEARGCPAPSEGGVRQFHAALARRRQRALLEGGGRRRPRRGGLDAWSCRRGCGFQRGVGARPGGRELPEGVLGAQPHLRRGRVPRERGG</sequence>
<proteinExistence type="predicted"/>
<dbReference type="EMBL" id="CAUYUJ010019043">
    <property type="protein sequence ID" value="CAK0888215.1"/>
    <property type="molecule type" value="Genomic_DNA"/>
</dbReference>
<feature type="non-terminal residue" evidence="2">
    <location>
        <position position="1"/>
    </location>
</feature>
<feature type="region of interest" description="Disordered" evidence="1">
    <location>
        <begin position="1"/>
        <end position="31"/>
    </location>
</feature>
<evidence type="ECO:0000313" key="2">
    <source>
        <dbReference type="EMBL" id="CAK0888215.1"/>
    </source>
</evidence>
<gene>
    <name evidence="2" type="ORF">PCOR1329_LOCUS69040</name>
</gene>
<feature type="region of interest" description="Disordered" evidence="1">
    <location>
        <begin position="74"/>
        <end position="106"/>
    </location>
</feature>
<feature type="non-terminal residue" evidence="2">
    <location>
        <position position="106"/>
    </location>
</feature>
<accession>A0ABN9WSX9</accession>
<dbReference type="Proteomes" id="UP001189429">
    <property type="component" value="Unassembled WGS sequence"/>
</dbReference>
<evidence type="ECO:0000313" key="3">
    <source>
        <dbReference type="Proteomes" id="UP001189429"/>
    </source>
</evidence>
<name>A0ABN9WSX9_9DINO</name>
<protein>
    <submittedName>
        <fullName evidence="2">Uncharacterized protein</fullName>
    </submittedName>
</protein>
<evidence type="ECO:0000256" key="1">
    <source>
        <dbReference type="SAM" id="MobiDB-lite"/>
    </source>
</evidence>
<feature type="compositionally biased region" description="Basic and acidic residues" evidence="1">
    <location>
        <begin position="1"/>
        <end position="20"/>
    </location>
</feature>
<reference evidence="2" key="1">
    <citation type="submission" date="2023-10" db="EMBL/GenBank/DDBJ databases">
        <authorList>
            <person name="Chen Y."/>
            <person name="Shah S."/>
            <person name="Dougan E. K."/>
            <person name="Thang M."/>
            <person name="Chan C."/>
        </authorList>
    </citation>
    <scope>NUCLEOTIDE SEQUENCE [LARGE SCALE GENOMIC DNA]</scope>
</reference>
<organism evidence="2 3">
    <name type="scientific">Prorocentrum cordatum</name>
    <dbReference type="NCBI Taxonomy" id="2364126"/>
    <lineage>
        <taxon>Eukaryota</taxon>
        <taxon>Sar</taxon>
        <taxon>Alveolata</taxon>
        <taxon>Dinophyceae</taxon>
        <taxon>Prorocentrales</taxon>
        <taxon>Prorocentraceae</taxon>
        <taxon>Prorocentrum</taxon>
    </lineage>
</organism>
<keyword evidence="3" id="KW-1185">Reference proteome</keyword>
<comment type="caution">
    <text evidence="2">The sequence shown here is derived from an EMBL/GenBank/DDBJ whole genome shotgun (WGS) entry which is preliminary data.</text>
</comment>